<dbReference type="GO" id="GO:0043240">
    <property type="term" value="C:Fanconi anaemia nuclear complex"/>
    <property type="evidence" value="ECO:0000318"/>
    <property type="project" value="GO_Central"/>
</dbReference>
<protein>
    <recommendedName>
        <fullName evidence="2">Fanconi Anaemia group E protein C-terminal domain-containing protein</fullName>
    </recommendedName>
</protein>
<accession>B3RLT7</accession>
<dbReference type="OMA" id="LRLPWIC"/>
<dbReference type="KEGG" id="tad:TRIADDRAFT_52119"/>
<dbReference type="GeneID" id="6749260"/>
<feature type="domain" description="Fanconi Anaemia group E protein C-terminal" evidence="2">
    <location>
        <begin position="313"/>
        <end position="570"/>
    </location>
</feature>
<dbReference type="RefSeq" id="XP_002108784.1">
    <property type="nucleotide sequence ID" value="XM_002108748.1"/>
</dbReference>
<evidence type="ECO:0000313" key="4">
    <source>
        <dbReference type="Proteomes" id="UP000009022"/>
    </source>
</evidence>
<dbReference type="OrthoDB" id="2449818at2759"/>
<dbReference type="Gene3D" id="1.25.40.480">
    <property type="match status" value="1"/>
</dbReference>
<feature type="compositionally biased region" description="Polar residues" evidence="1">
    <location>
        <begin position="214"/>
        <end position="234"/>
    </location>
</feature>
<keyword evidence="4" id="KW-1185">Reference proteome</keyword>
<dbReference type="Pfam" id="PF11510">
    <property type="entry name" value="FA_FANCE"/>
    <property type="match status" value="1"/>
</dbReference>
<dbReference type="GO" id="GO:0036297">
    <property type="term" value="P:interstrand cross-link repair"/>
    <property type="evidence" value="ECO:0007669"/>
    <property type="project" value="InterPro"/>
</dbReference>
<proteinExistence type="predicted"/>
<dbReference type="Proteomes" id="UP000009022">
    <property type="component" value="Unassembled WGS sequence"/>
</dbReference>
<dbReference type="InterPro" id="IPR021025">
    <property type="entry name" value="Fanconi_anaemia_gr_E_prot_C"/>
</dbReference>
<dbReference type="STRING" id="10228.B3RLT7"/>
<reference evidence="3 4" key="1">
    <citation type="journal article" date="2008" name="Nature">
        <title>The Trichoplax genome and the nature of placozoans.</title>
        <authorList>
            <person name="Srivastava M."/>
            <person name="Begovic E."/>
            <person name="Chapman J."/>
            <person name="Putnam N.H."/>
            <person name="Hellsten U."/>
            <person name="Kawashima T."/>
            <person name="Kuo A."/>
            <person name="Mitros T."/>
            <person name="Salamov A."/>
            <person name="Carpenter M.L."/>
            <person name="Signorovitch A.Y."/>
            <person name="Moreno M.A."/>
            <person name="Kamm K."/>
            <person name="Grimwood J."/>
            <person name="Schmutz J."/>
            <person name="Shapiro H."/>
            <person name="Grigoriev I.V."/>
            <person name="Buss L.W."/>
            <person name="Schierwater B."/>
            <person name="Dellaporta S.L."/>
            <person name="Rokhsar D.S."/>
        </authorList>
    </citation>
    <scope>NUCLEOTIDE SEQUENCE [LARGE SCALE GENOMIC DNA]</scope>
    <source>
        <strain evidence="3 4">Grell-BS-1999</strain>
    </source>
</reference>
<dbReference type="EMBL" id="DS985241">
    <property type="protein sequence ID" value="EDV29582.1"/>
    <property type="molecule type" value="Genomic_DNA"/>
</dbReference>
<organism evidence="3 4">
    <name type="scientific">Trichoplax adhaerens</name>
    <name type="common">Trichoplax reptans</name>
    <dbReference type="NCBI Taxonomy" id="10228"/>
    <lineage>
        <taxon>Eukaryota</taxon>
        <taxon>Metazoa</taxon>
        <taxon>Placozoa</taxon>
        <taxon>Uniplacotomia</taxon>
        <taxon>Trichoplacea</taxon>
        <taxon>Trichoplacidae</taxon>
        <taxon>Trichoplax</taxon>
    </lineage>
</organism>
<dbReference type="PANTHER" id="PTHR32094:SF5">
    <property type="entry name" value="FANCONI ANEMIA GROUP E PROTEIN"/>
    <property type="match status" value="1"/>
</dbReference>
<dbReference type="HOGENOM" id="CLU_475973_0_0_1"/>
<evidence type="ECO:0000259" key="2">
    <source>
        <dbReference type="Pfam" id="PF11510"/>
    </source>
</evidence>
<dbReference type="CTD" id="6749260"/>
<sequence>MSHSIARDDKNPNVKANIVSLEDILNQFPQPWHQLLSYSAEKNSPYSNEIEKWLNEYHDKTGLDWNALVKALMQHPACPQSHSLPVLLWLPLHVQRSLLYYIHRHYYAVHSEYLIHLVDSLNKHHLTDSWSNMFVRMLKCDIDKRTLSSSNNYLTMSMLEMEKNCLSSHFKNDSAQICNTLKTVGPQIQLLNSTTDDIRTVDGASRDNMDHSDSVQFNASDQTSRSTPDRFNNSDYHDREVAVIAYNQPLQTDAKFQAELSGNPFPNTTSHKRKAPTMDSDVDSQDNDSKRSNQETMIAINKAEDDSVARSNIGDVCEKLKELLMYENEILIQKMDEPDYQDSFISFLTSSFDEMQIICQQIQLNQVSLEKLATISRLYCYHHLNANLDNCRIFCQLSIYPHLSVLNSSAPRELFYCIECFLKRYSEPFIDGCCLQLWNNELQPAQVELIKTLIETSFSQDNCFYFLTQIIQKHHNNTNKSKWDENHYIVIQGIIQKRLKLDSKTILELLSILYQNALDMASSTNFITLIINIINNYKEQIIPYTDLLYQILQNNKTLLKRSTLAKLKRLRSS</sequence>
<evidence type="ECO:0000256" key="1">
    <source>
        <dbReference type="SAM" id="MobiDB-lite"/>
    </source>
</evidence>
<dbReference type="AlphaFoldDB" id="B3RLT7"/>
<feature type="region of interest" description="Disordered" evidence="1">
    <location>
        <begin position="259"/>
        <end position="293"/>
    </location>
</feature>
<dbReference type="PhylomeDB" id="B3RLT7"/>
<dbReference type="InterPro" id="IPR039685">
    <property type="entry name" value="FANCE"/>
</dbReference>
<name>B3RLT7_TRIAD</name>
<feature type="compositionally biased region" description="Basic and acidic residues" evidence="1">
    <location>
        <begin position="199"/>
        <end position="213"/>
    </location>
</feature>
<evidence type="ECO:0000313" key="3">
    <source>
        <dbReference type="EMBL" id="EDV29582.1"/>
    </source>
</evidence>
<feature type="region of interest" description="Disordered" evidence="1">
    <location>
        <begin position="199"/>
        <end position="234"/>
    </location>
</feature>
<dbReference type="PANTHER" id="PTHR32094">
    <property type="entry name" value="FANCONI ANEMIA GROUP E PROTEIN"/>
    <property type="match status" value="1"/>
</dbReference>
<gene>
    <name evidence="3" type="ORF">TRIADDRAFT_52119</name>
</gene>
<dbReference type="InParanoid" id="B3RLT7"/>
<dbReference type="CDD" id="cd07439">
    <property type="entry name" value="FANCE_c-term"/>
    <property type="match status" value="1"/>
</dbReference>